<protein>
    <submittedName>
        <fullName evidence="1">Uncharacterized protein</fullName>
    </submittedName>
</protein>
<evidence type="ECO:0000313" key="2">
    <source>
        <dbReference type="Proteomes" id="UP000225918"/>
    </source>
</evidence>
<evidence type="ECO:0000313" key="1">
    <source>
        <dbReference type="EMBL" id="ASR77163.1"/>
    </source>
</evidence>
<dbReference type="EMBL" id="MF141539">
    <property type="protein sequence ID" value="ASR77163.1"/>
    <property type="molecule type" value="Genomic_DNA"/>
</dbReference>
<keyword evidence="2" id="KW-1185">Reference proteome</keyword>
<dbReference type="Proteomes" id="UP000225918">
    <property type="component" value="Segment"/>
</dbReference>
<proteinExistence type="predicted"/>
<organism evidence="1 2">
    <name type="scientific">Mycobacterium phage MyraDee</name>
    <dbReference type="NCBI Taxonomy" id="2024303"/>
    <lineage>
        <taxon>Viruses</taxon>
        <taxon>Duplodnaviria</taxon>
        <taxon>Heunggongvirae</taxon>
        <taxon>Uroviricota</taxon>
        <taxon>Caudoviricetes</taxon>
        <taxon>Myradeevirus</taxon>
        <taxon>Myradeevirus MyraDee</taxon>
    </lineage>
</organism>
<gene>
    <name evidence="1" type="ORF">SEA_MYRADEE_56</name>
</gene>
<accession>A0A222YZ17</accession>
<name>A0A222YZ17_9CAUD</name>
<sequence>MIRPKYYRVDVVVRAEPPDLDTDWLSLAFERWLESEGLETTAEPLVYEVTHFG</sequence>
<reference evidence="2" key="1">
    <citation type="submission" date="2017-05" db="EMBL/GenBank/DDBJ databases">
        <authorList>
            <person name="Song R."/>
            <person name="Chenine A.L."/>
            <person name="Ruprecht R.M."/>
        </authorList>
    </citation>
    <scope>NUCLEOTIDE SEQUENCE [LARGE SCALE GENOMIC DNA]</scope>
</reference>